<dbReference type="STRING" id="1447875.A0A2B7Y1V6"/>
<comment type="caution">
    <text evidence="2">The sequence shown here is derived from an EMBL/GenBank/DDBJ whole genome shotgun (WGS) entry which is preliminary data.</text>
</comment>
<evidence type="ECO:0000256" key="1">
    <source>
        <dbReference type="SAM" id="MobiDB-lite"/>
    </source>
</evidence>
<dbReference type="InterPro" id="IPR051678">
    <property type="entry name" value="AGP_Transferase"/>
</dbReference>
<feature type="region of interest" description="Disordered" evidence="1">
    <location>
        <begin position="1"/>
        <end position="34"/>
    </location>
</feature>
<dbReference type="PANTHER" id="PTHR21310:SF37">
    <property type="entry name" value="AMINOGLYCOSIDE PHOSPHOTRANSFERASE DOMAIN-CONTAINING PROTEIN"/>
    <property type="match status" value="1"/>
</dbReference>
<accession>A0A2B7Y1V6</accession>
<reference evidence="2 3" key="1">
    <citation type="submission" date="2017-10" db="EMBL/GenBank/DDBJ databases">
        <title>Comparative genomics in systemic dimorphic fungi from Ajellomycetaceae.</title>
        <authorList>
            <person name="Munoz J.F."/>
            <person name="Mcewen J.G."/>
            <person name="Clay O.K."/>
            <person name="Cuomo C.A."/>
        </authorList>
    </citation>
    <scope>NUCLEOTIDE SEQUENCE [LARGE SCALE GENOMIC DNA]</scope>
    <source>
        <strain evidence="2 3">UAMH5409</strain>
    </source>
</reference>
<proteinExistence type="predicted"/>
<protein>
    <recommendedName>
        <fullName evidence="4">Aminoglycoside phosphotransferase domain-containing protein</fullName>
    </recommendedName>
</protein>
<dbReference type="OrthoDB" id="4193134at2759"/>
<evidence type="ECO:0000313" key="3">
    <source>
        <dbReference type="Proteomes" id="UP000223968"/>
    </source>
</evidence>
<gene>
    <name evidence="2" type="ORF">AJ79_02804</name>
</gene>
<feature type="compositionally biased region" description="Basic and acidic residues" evidence="1">
    <location>
        <begin position="1"/>
        <end position="17"/>
    </location>
</feature>
<dbReference type="PANTHER" id="PTHR21310">
    <property type="entry name" value="AMINOGLYCOSIDE PHOSPHOTRANSFERASE-RELATED-RELATED"/>
    <property type="match status" value="1"/>
</dbReference>
<dbReference type="InterPro" id="IPR011009">
    <property type="entry name" value="Kinase-like_dom_sf"/>
</dbReference>
<dbReference type="EMBL" id="PDNB01000031">
    <property type="protein sequence ID" value="PGH14788.1"/>
    <property type="molecule type" value="Genomic_DNA"/>
</dbReference>
<dbReference type="SUPFAM" id="SSF56112">
    <property type="entry name" value="Protein kinase-like (PK-like)"/>
    <property type="match status" value="1"/>
</dbReference>
<evidence type="ECO:0008006" key="4">
    <source>
        <dbReference type="Google" id="ProtNLM"/>
    </source>
</evidence>
<keyword evidence="3" id="KW-1185">Reference proteome</keyword>
<name>A0A2B7Y1V6_9EURO</name>
<dbReference type="AlphaFoldDB" id="A0A2B7Y1V6"/>
<dbReference type="Proteomes" id="UP000223968">
    <property type="component" value="Unassembled WGS sequence"/>
</dbReference>
<evidence type="ECO:0000313" key="2">
    <source>
        <dbReference type="EMBL" id="PGH14788.1"/>
    </source>
</evidence>
<organism evidence="2 3">
    <name type="scientific">Helicocarpus griseus UAMH5409</name>
    <dbReference type="NCBI Taxonomy" id="1447875"/>
    <lineage>
        <taxon>Eukaryota</taxon>
        <taxon>Fungi</taxon>
        <taxon>Dikarya</taxon>
        <taxon>Ascomycota</taxon>
        <taxon>Pezizomycotina</taxon>
        <taxon>Eurotiomycetes</taxon>
        <taxon>Eurotiomycetidae</taxon>
        <taxon>Onygenales</taxon>
        <taxon>Ajellomycetaceae</taxon>
        <taxon>Helicocarpus</taxon>
    </lineage>
</organism>
<sequence>MHDMETSGDASETHYVEPNEPMAPTTSNDASKTKPRKALLDRFITLACAEDEEEDMRAELQYCQKRGILYTDLESKEEEIQSLVAAHCGLSNPSLIRIPKMVDPVNNKLVWLHGSFNVCIPVYINGDNNNSFAAGSLPAKMALRVPLPYKIGEEGFPGNAEEKVRSEAVTYIWIGKNCPDIPIPKLRGFGVTGGLSFFDPKSLSFWRKIKFRVRHLFWRLCRGSEISNYIPQKRTPLFNYNYLLRDWIEDENVEMLSKTFTMSHNTGSQIQNLYRARIPQPRIGSWAIDNDGYISLVNRPMLCHFHQLENLNIPTVPRDLTYSNADSFYLDILATHDNRLRHQGNAVFSEEDARAQAKDLVLMRASLHRYANRTLGDGPFVMQLTDMHDRNIFVDKEWSIKYLIDLEWACSLPLGDLLPPFWLGGKDGVDQIIGSDYERFKACYDRFVEIFGKEEVGTPPLQYGGDIYSRAATMKSALEDGRYWYLNALQTPKGLFNLFRTHIEPLHDSNVPKESVRNAVSAFWTPGVTSFVGQKLQDFAQYRQEVRDIFNSKKSGRAYL</sequence>